<dbReference type="PANTHER" id="PTHR34106:SF5">
    <property type="entry name" value="GLYCOSIDASE"/>
    <property type="match status" value="1"/>
</dbReference>
<feature type="compositionally biased region" description="Low complexity" evidence="4">
    <location>
        <begin position="269"/>
        <end position="301"/>
    </location>
</feature>
<dbReference type="STRING" id="867903.ThesuDRAFT_01298"/>
<proteinExistence type="inferred from homology"/>
<keyword evidence="1" id="KW-0328">Glycosyltransferase</keyword>
<evidence type="ECO:0000313" key="6">
    <source>
        <dbReference type="Proteomes" id="UP000005710"/>
    </source>
</evidence>
<feature type="region of interest" description="Disordered" evidence="4">
    <location>
        <begin position="254"/>
        <end position="301"/>
    </location>
</feature>
<evidence type="ECO:0000256" key="4">
    <source>
        <dbReference type="SAM" id="MobiDB-lite"/>
    </source>
</evidence>
<dbReference type="PANTHER" id="PTHR34106">
    <property type="entry name" value="GLYCOSIDASE"/>
    <property type="match status" value="1"/>
</dbReference>
<dbReference type="Proteomes" id="UP000005710">
    <property type="component" value="Unassembled WGS sequence"/>
</dbReference>
<dbReference type="AlphaFoldDB" id="K6P3D3"/>
<dbReference type="eggNOG" id="COG2152">
    <property type="taxonomic scope" value="Bacteria"/>
</dbReference>
<name>K6P3D3_9FIRM</name>
<keyword evidence="6" id="KW-1185">Reference proteome</keyword>
<evidence type="ECO:0000256" key="2">
    <source>
        <dbReference type="ARBA" id="ARBA00022679"/>
    </source>
</evidence>
<dbReference type="OrthoDB" id="9759709at2"/>
<evidence type="ECO:0000256" key="1">
    <source>
        <dbReference type="ARBA" id="ARBA00022676"/>
    </source>
</evidence>
<dbReference type="Gene3D" id="2.115.10.20">
    <property type="entry name" value="Glycosyl hydrolase domain, family 43"/>
    <property type="match status" value="1"/>
</dbReference>
<evidence type="ECO:0000256" key="3">
    <source>
        <dbReference type="ARBA" id="ARBA00024356"/>
    </source>
</evidence>
<sequence>MLRVLDPQHARAYLLGPFAKHPGNPILGPQGTTWEAKDVFNPAAVVKDGRVYMLYRAEDHTGPGQWNGTSRIGLAVSDDGIHFERYPDPVLEPTEPYELPGGCEDPRVACIDGRFFLTYTAYDGTSARLCLATSDDLVRWEKHGVLFPEWDGGTGRIWSKSGAICPVKIGGRYVMYFGDTSIWIATSEDGLLWEPEPEPVLQVRTAGDAFDTLLVEPGPSPLITDRGILLIYNAAHRLADAPRVRRRVQAAMAGNGAGGPATELEGENPVAVGQPAAGRAPGAEQPAAAGQPAVPGEPPAYGGPAGSGYVRYAAGQALFDLKDPRKLIWRSEIPFFEPETPEEIRGQVDHVVFVEGLVEHRGTWFLYYGMADSRIGVATYRPQS</sequence>
<dbReference type="EMBL" id="AENY02000002">
    <property type="protein sequence ID" value="EKP95545.1"/>
    <property type="molecule type" value="Genomic_DNA"/>
</dbReference>
<evidence type="ECO:0000313" key="5">
    <source>
        <dbReference type="EMBL" id="EKP95545.1"/>
    </source>
</evidence>
<dbReference type="InterPro" id="IPR023296">
    <property type="entry name" value="Glyco_hydro_beta-prop_sf"/>
</dbReference>
<dbReference type="CDD" id="cd18610">
    <property type="entry name" value="GH130_BT3780-like"/>
    <property type="match status" value="1"/>
</dbReference>
<comment type="similarity">
    <text evidence="3">Belongs to the glycosyl hydrolase 130 family.</text>
</comment>
<dbReference type="HOGENOM" id="CLU_046648_3_0_9"/>
<gene>
    <name evidence="5" type="ORF">ThesuDRAFT_01298</name>
</gene>
<reference evidence="5" key="1">
    <citation type="submission" date="2010-10" db="EMBL/GenBank/DDBJ databases">
        <authorList>
            <consortium name="US DOE Joint Genome Institute (JGI-PGF)"/>
            <person name="Lucas S."/>
            <person name="Copeland A."/>
            <person name="Lapidus A."/>
            <person name="Bruce D."/>
            <person name="Goodwin L."/>
            <person name="Pitluck S."/>
            <person name="Kyrpides N."/>
            <person name="Mavromatis K."/>
            <person name="Detter J.C."/>
            <person name="Han C."/>
            <person name="Land M."/>
            <person name="Hauser L."/>
            <person name="Markowitz V."/>
            <person name="Cheng J.-F."/>
            <person name="Hugenholtz P."/>
            <person name="Woyke T."/>
            <person name="Wu D."/>
            <person name="Pukall R."/>
            <person name="Wahrenburg C."/>
            <person name="Brambilla E."/>
            <person name="Klenk H.-P."/>
            <person name="Eisen J.A."/>
        </authorList>
    </citation>
    <scope>NUCLEOTIDE SEQUENCE [LARGE SCALE GENOMIC DNA]</scope>
    <source>
        <strain evidence="5">DSM 13965</strain>
    </source>
</reference>
<accession>K6P3D3</accession>
<comment type="caution">
    <text evidence="5">The sequence shown here is derived from an EMBL/GenBank/DDBJ whole genome shotgun (WGS) entry which is preliminary data.</text>
</comment>
<dbReference type="SUPFAM" id="SSF75005">
    <property type="entry name" value="Arabinanase/levansucrase/invertase"/>
    <property type="match status" value="2"/>
</dbReference>
<keyword evidence="2" id="KW-0808">Transferase</keyword>
<reference evidence="5" key="2">
    <citation type="submission" date="2012-10" db="EMBL/GenBank/DDBJ databases">
        <title>Improved high-quality draft of Thermaerobacter subterraneus C21, DSM 13965.</title>
        <authorList>
            <consortium name="DOE Joint Genome Institute"/>
            <person name="Eisen J."/>
            <person name="Huntemann M."/>
            <person name="Wei C.-L."/>
            <person name="Han J."/>
            <person name="Detter J.C."/>
            <person name="Han C."/>
            <person name="Tapia R."/>
            <person name="Chen A."/>
            <person name="Kyrpides N."/>
            <person name="Mavromatis K."/>
            <person name="Markowitz V."/>
            <person name="Szeto E."/>
            <person name="Ivanova N."/>
            <person name="Mikhailova N."/>
            <person name="Ovchinnikova G."/>
            <person name="Pagani I."/>
            <person name="Pati A."/>
            <person name="Goodwin L."/>
            <person name="Nordberg H.P."/>
            <person name="Cantor M.N."/>
            <person name="Hua S.X."/>
            <person name="Woyke T."/>
            <person name="Eisen J."/>
            <person name="Klenk H.-P."/>
        </authorList>
    </citation>
    <scope>NUCLEOTIDE SEQUENCE [LARGE SCALE GENOMIC DNA]</scope>
    <source>
        <strain evidence="5">DSM 13965</strain>
    </source>
</reference>
<organism evidence="5 6">
    <name type="scientific">Thermaerobacter subterraneus DSM 13965</name>
    <dbReference type="NCBI Taxonomy" id="867903"/>
    <lineage>
        <taxon>Bacteria</taxon>
        <taxon>Bacillati</taxon>
        <taxon>Bacillota</taxon>
        <taxon>Clostridia</taxon>
        <taxon>Eubacteriales</taxon>
        <taxon>Clostridiales Family XVII. Incertae Sedis</taxon>
        <taxon>Thermaerobacter</taxon>
    </lineage>
</organism>
<dbReference type="Pfam" id="PF04041">
    <property type="entry name" value="Glyco_hydro_130"/>
    <property type="match status" value="2"/>
</dbReference>
<dbReference type="InterPro" id="IPR007184">
    <property type="entry name" value="Mannoside_phosphorylase"/>
</dbReference>
<protein>
    <submittedName>
        <fullName evidence="5">Glycosylase</fullName>
    </submittedName>
</protein>
<dbReference type="PIRSF" id="PIRSF016202">
    <property type="entry name" value="PH1107"/>
    <property type="match status" value="1"/>
</dbReference>
<dbReference type="RefSeq" id="WP_006903566.1">
    <property type="nucleotide sequence ID" value="NZ_JH976535.1"/>
</dbReference>
<dbReference type="GO" id="GO:0016757">
    <property type="term" value="F:glycosyltransferase activity"/>
    <property type="evidence" value="ECO:0007669"/>
    <property type="project" value="UniProtKB-KW"/>
</dbReference>